<name>A0A9P0B644_BRAAE</name>
<dbReference type="PANTHER" id="PTHR22983:SF6">
    <property type="entry name" value="SERINE_THREONINE-PROTEIN KINASE 36"/>
    <property type="match status" value="1"/>
</dbReference>
<dbReference type="InterPro" id="IPR000719">
    <property type="entry name" value="Prot_kinase_dom"/>
</dbReference>
<feature type="domain" description="Protein kinase" evidence="10">
    <location>
        <begin position="4"/>
        <end position="254"/>
    </location>
</feature>
<evidence type="ECO:0000256" key="1">
    <source>
        <dbReference type="ARBA" id="ARBA00012513"/>
    </source>
</evidence>
<dbReference type="FunFam" id="1.10.510.10:FF:000571">
    <property type="entry name" value="Maternal embryonic leucine zipper kinase"/>
    <property type="match status" value="1"/>
</dbReference>
<dbReference type="Pfam" id="PF00069">
    <property type="entry name" value="Pkinase"/>
    <property type="match status" value="1"/>
</dbReference>
<keyword evidence="12" id="KW-1185">Reference proteome</keyword>
<evidence type="ECO:0000259" key="10">
    <source>
        <dbReference type="PROSITE" id="PS50011"/>
    </source>
</evidence>
<dbReference type="AlphaFoldDB" id="A0A9P0B644"/>
<dbReference type="PANTHER" id="PTHR22983">
    <property type="entry name" value="PROTEIN KINASE RELATED"/>
    <property type="match status" value="1"/>
</dbReference>
<dbReference type="PROSITE" id="PS50011">
    <property type="entry name" value="PROTEIN_KINASE_DOM"/>
    <property type="match status" value="1"/>
</dbReference>
<dbReference type="GO" id="GO:0005737">
    <property type="term" value="C:cytoplasm"/>
    <property type="evidence" value="ECO:0007669"/>
    <property type="project" value="TreeGrafter"/>
</dbReference>
<dbReference type="EMBL" id="OV121135">
    <property type="protein sequence ID" value="CAH0555122.1"/>
    <property type="molecule type" value="Genomic_DNA"/>
</dbReference>
<dbReference type="SMART" id="SM00220">
    <property type="entry name" value="S_TKc"/>
    <property type="match status" value="1"/>
</dbReference>
<keyword evidence="3" id="KW-0808">Transferase</keyword>
<keyword evidence="6 9" id="KW-0067">ATP-binding</keyword>
<gene>
    <name evidence="11" type="ORF">MELIAE_LOCUS6558</name>
</gene>
<evidence type="ECO:0000256" key="9">
    <source>
        <dbReference type="PROSITE-ProRule" id="PRU10141"/>
    </source>
</evidence>
<feature type="binding site" evidence="9">
    <location>
        <position position="33"/>
    </location>
    <ligand>
        <name>ATP</name>
        <dbReference type="ChEBI" id="CHEBI:30616"/>
    </ligand>
</feature>
<dbReference type="Proteomes" id="UP001154078">
    <property type="component" value="Chromosome 4"/>
</dbReference>
<evidence type="ECO:0000256" key="6">
    <source>
        <dbReference type="ARBA" id="ARBA00022840"/>
    </source>
</evidence>
<dbReference type="InterPro" id="IPR016024">
    <property type="entry name" value="ARM-type_fold"/>
</dbReference>
<accession>A0A9P0B644</accession>
<dbReference type="EC" id="2.7.11.1" evidence="1"/>
<dbReference type="Gene3D" id="1.25.10.10">
    <property type="entry name" value="Leucine-rich Repeat Variant"/>
    <property type="match status" value="1"/>
</dbReference>
<dbReference type="GO" id="GO:0004674">
    <property type="term" value="F:protein serine/threonine kinase activity"/>
    <property type="evidence" value="ECO:0007669"/>
    <property type="project" value="UniProtKB-KW"/>
</dbReference>
<protein>
    <recommendedName>
        <fullName evidence="1">non-specific serine/threonine protein kinase</fullName>
        <ecNumber evidence="1">2.7.11.1</ecNumber>
    </recommendedName>
</protein>
<dbReference type="InterPro" id="IPR017441">
    <property type="entry name" value="Protein_kinase_ATP_BS"/>
</dbReference>
<dbReference type="SUPFAM" id="SSF56112">
    <property type="entry name" value="Protein kinase-like (PK-like)"/>
    <property type="match status" value="1"/>
</dbReference>
<evidence type="ECO:0000256" key="3">
    <source>
        <dbReference type="ARBA" id="ARBA00022679"/>
    </source>
</evidence>
<dbReference type="GO" id="GO:0005524">
    <property type="term" value="F:ATP binding"/>
    <property type="evidence" value="ECO:0007669"/>
    <property type="project" value="UniProtKB-UniRule"/>
</dbReference>
<dbReference type="SUPFAM" id="SSF48371">
    <property type="entry name" value="ARM repeat"/>
    <property type="match status" value="1"/>
</dbReference>
<dbReference type="InterPro" id="IPR011009">
    <property type="entry name" value="Kinase-like_dom_sf"/>
</dbReference>
<dbReference type="PROSITE" id="PS00108">
    <property type="entry name" value="PROTEIN_KINASE_ST"/>
    <property type="match status" value="1"/>
</dbReference>
<keyword evidence="4 9" id="KW-0547">Nucleotide-binding</keyword>
<evidence type="ECO:0000313" key="11">
    <source>
        <dbReference type="EMBL" id="CAH0555122.1"/>
    </source>
</evidence>
<dbReference type="PROSITE" id="PS00107">
    <property type="entry name" value="PROTEIN_KINASE_ATP"/>
    <property type="match status" value="1"/>
</dbReference>
<evidence type="ECO:0000256" key="5">
    <source>
        <dbReference type="ARBA" id="ARBA00022777"/>
    </source>
</evidence>
<evidence type="ECO:0000256" key="4">
    <source>
        <dbReference type="ARBA" id="ARBA00022741"/>
    </source>
</evidence>
<dbReference type="Gene3D" id="1.10.510.10">
    <property type="entry name" value="Transferase(Phosphotransferase) domain 1"/>
    <property type="match status" value="1"/>
</dbReference>
<dbReference type="GO" id="GO:0007224">
    <property type="term" value="P:smoothened signaling pathway"/>
    <property type="evidence" value="ECO:0007669"/>
    <property type="project" value="TreeGrafter"/>
</dbReference>
<dbReference type="OrthoDB" id="266718at2759"/>
<evidence type="ECO:0000256" key="7">
    <source>
        <dbReference type="ARBA" id="ARBA00047899"/>
    </source>
</evidence>
<proteinExistence type="predicted"/>
<sequence length="661" mass="75968">MDKYDILGSLGEGSFGRVYKAKRNTDGIFVALKVISKRGRSVKELKGFRRECEIQRDLNHPNVIKMLDSFETDNEIVVITEFAHKELNKLLGKTGYLSEDKVQPIVWDLVSALFYLHSNRVLHRDLKPQNILIDAKNHAKLCDFGFARNMSTGTHVLTSIKGTPLYMAPELMEEQPYDFKADLWSLGCIIYELLVGTPPFCTNSILHLIRLIRHEEIQWPTFISENCISFLKGLLQKNPAKRMAWDQILSHSFVKSHIYICKSIGKLPLTSSSPIMCHAKQQQKMEILNKKRIKTGPVTQNIFSSNENKSEFYVQNNNSMSDDLKKLSLKTKNVEAGQANSTDSIKTLAKVFGSTANLIEDNHPIESDEWIVFLKKNIQEIQNGEMTSLTQAKLASIIVSPLRNNNSSPKVLTYIARLMSIPFVLRGVMDDMLNQIQKVYLEVKLVPNLVYASKLLLKNNIEDNSCTNTPSPSYSPLPSALENYKQFLDLSEDDLEALEYIFLLISHLIYKNDEFIMQFCDSVVVLNVYVMLKLLLLIAKKNIRIVLNTIAVLIQMLRKSPENQDIIEKILLNESNHQDLKPICFVELLRHNDYLLRERTCFLLLFMCRNLQENTIRLFWNEKVRETLEALMFDSIDTVRNAAEVTVEDLKQRSYYNTIIE</sequence>
<keyword evidence="5" id="KW-0418">Kinase</keyword>
<reference evidence="11" key="1">
    <citation type="submission" date="2021-12" db="EMBL/GenBank/DDBJ databases">
        <authorList>
            <person name="King R."/>
        </authorList>
    </citation>
    <scope>NUCLEOTIDE SEQUENCE</scope>
</reference>
<dbReference type="InterPro" id="IPR008271">
    <property type="entry name" value="Ser/Thr_kinase_AS"/>
</dbReference>
<evidence type="ECO:0000313" key="12">
    <source>
        <dbReference type="Proteomes" id="UP001154078"/>
    </source>
</evidence>
<evidence type="ECO:0000256" key="2">
    <source>
        <dbReference type="ARBA" id="ARBA00022527"/>
    </source>
</evidence>
<evidence type="ECO:0000256" key="8">
    <source>
        <dbReference type="ARBA" id="ARBA00048679"/>
    </source>
</evidence>
<dbReference type="FunFam" id="3.30.200.20:FF:000042">
    <property type="entry name" value="Aurora kinase A"/>
    <property type="match status" value="1"/>
</dbReference>
<dbReference type="InterPro" id="IPR011989">
    <property type="entry name" value="ARM-like"/>
</dbReference>
<keyword evidence="2" id="KW-0723">Serine/threonine-protein kinase</keyword>
<comment type="catalytic activity">
    <reaction evidence="7">
        <text>L-threonyl-[protein] + ATP = O-phospho-L-threonyl-[protein] + ADP + H(+)</text>
        <dbReference type="Rhea" id="RHEA:46608"/>
        <dbReference type="Rhea" id="RHEA-COMP:11060"/>
        <dbReference type="Rhea" id="RHEA-COMP:11605"/>
        <dbReference type="ChEBI" id="CHEBI:15378"/>
        <dbReference type="ChEBI" id="CHEBI:30013"/>
        <dbReference type="ChEBI" id="CHEBI:30616"/>
        <dbReference type="ChEBI" id="CHEBI:61977"/>
        <dbReference type="ChEBI" id="CHEBI:456216"/>
        <dbReference type="EC" id="2.7.11.1"/>
    </reaction>
</comment>
<comment type="catalytic activity">
    <reaction evidence="8">
        <text>L-seryl-[protein] + ATP = O-phospho-L-seryl-[protein] + ADP + H(+)</text>
        <dbReference type="Rhea" id="RHEA:17989"/>
        <dbReference type="Rhea" id="RHEA-COMP:9863"/>
        <dbReference type="Rhea" id="RHEA-COMP:11604"/>
        <dbReference type="ChEBI" id="CHEBI:15378"/>
        <dbReference type="ChEBI" id="CHEBI:29999"/>
        <dbReference type="ChEBI" id="CHEBI:30616"/>
        <dbReference type="ChEBI" id="CHEBI:83421"/>
        <dbReference type="ChEBI" id="CHEBI:456216"/>
        <dbReference type="EC" id="2.7.11.1"/>
    </reaction>
</comment>
<organism evidence="11 12">
    <name type="scientific">Brassicogethes aeneus</name>
    <name type="common">Rape pollen beetle</name>
    <name type="synonym">Meligethes aeneus</name>
    <dbReference type="NCBI Taxonomy" id="1431903"/>
    <lineage>
        <taxon>Eukaryota</taxon>
        <taxon>Metazoa</taxon>
        <taxon>Ecdysozoa</taxon>
        <taxon>Arthropoda</taxon>
        <taxon>Hexapoda</taxon>
        <taxon>Insecta</taxon>
        <taxon>Pterygota</taxon>
        <taxon>Neoptera</taxon>
        <taxon>Endopterygota</taxon>
        <taxon>Coleoptera</taxon>
        <taxon>Polyphaga</taxon>
        <taxon>Cucujiformia</taxon>
        <taxon>Nitidulidae</taxon>
        <taxon>Meligethinae</taxon>
        <taxon>Brassicogethes</taxon>
    </lineage>
</organism>